<dbReference type="EMBL" id="BAAAYX010000027">
    <property type="protein sequence ID" value="GAA3718685.1"/>
    <property type="molecule type" value="Genomic_DNA"/>
</dbReference>
<sequence>MYSGAASSWGPRFVRRFLGAFAVILFGLVGHQIAQEPSATGMSDSSTTITALQTDPSGWVDEAAASSVTAVAHAVGSGNLDLGTYEQTRHDPWSGFEISTLCLLFAVVLMVAMVVLPRRALLRWWLQSAPRTQAMPPPPCGSTTSALVALSISRT</sequence>
<organism evidence="2 3">
    <name type="scientific">Microlunatus aurantiacus</name>
    <dbReference type="NCBI Taxonomy" id="446786"/>
    <lineage>
        <taxon>Bacteria</taxon>
        <taxon>Bacillati</taxon>
        <taxon>Actinomycetota</taxon>
        <taxon>Actinomycetes</taxon>
        <taxon>Propionibacteriales</taxon>
        <taxon>Propionibacteriaceae</taxon>
        <taxon>Microlunatus</taxon>
    </lineage>
</organism>
<accession>A0ABP7EHJ7</accession>
<dbReference type="Proteomes" id="UP001500051">
    <property type="component" value="Unassembled WGS sequence"/>
</dbReference>
<feature type="transmembrane region" description="Helical" evidence="1">
    <location>
        <begin position="98"/>
        <end position="116"/>
    </location>
</feature>
<protein>
    <submittedName>
        <fullName evidence="2">Uncharacterized protein</fullName>
    </submittedName>
</protein>
<keyword evidence="1" id="KW-1133">Transmembrane helix</keyword>
<evidence type="ECO:0000313" key="3">
    <source>
        <dbReference type="Proteomes" id="UP001500051"/>
    </source>
</evidence>
<comment type="caution">
    <text evidence="2">The sequence shown here is derived from an EMBL/GenBank/DDBJ whole genome shotgun (WGS) entry which is preliminary data.</text>
</comment>
<dbReference type="RefSeq" id="WP_344814568.1">
    <property type="nucleotide sequence ID" value="NZ_BAAAYX010000027.1"/>
</dbReference>
<keyword evidence="1" id="KW-0812">Transmembrane</keyword>
<name>A0ABP7EHJ7_9ACTN</name>
<keyword evidence="1" id="KW-0472">Membrane</keyword>
<proteinExistence type="predicted"/>
<reference evidence="3" key="1">
    <citation type="journal article" date="2019" name="Int. J. Syst. Evol. Microbiol.">
        <title>The Global Catalogue of Microorganisms (GCM) 10K type strain sequencing project: providing services to taxonomists for standard genome sequencing and annotation.</title>
        <authorList>
            <consortium name="The Broad Institute Genomics Platform"/>
            <consortium name="The Broad Institute Genome Sequencing Center for Infectious Disease"/>
            <person name="Wu L."/>
            <person name="Ma J."/>
        </authorList>
    </citation>
    <scope>NUCLEOTIDE SEQUENCE [LARGE SCALE GENOMIC DNA]</scope>
    <source>
        <strain evidence="3">JCM 16548</strain>
    </source>
</reference>
<gene>
    <name evidence="2" type="ORF">GCM10022204_43480</name>
</gene>
<evidence type="ECO:0000313" key="2">
    <source>
        <dbReference type="EMBL" id="GAA3718685.1"/>
    </source>
</evidence>
<keyword evidence="3" id="KW-1185">Reference proteome</keyword>
<evidence type="ECO:0000256" key="1">
    <source>
        <dbReference type="SAM" id="Phobius"/>
    </source>
</evidence>